<feature type="transmembrane region" description="Helical" evidence="7">
    <location>
        <begin position="139"/>
        <end position="159"/>
    </location>
</feature>
<feature type="transmembrane region" description="Helical" evidence="7">
    <location>
        <begin position="80"/>
        <end position="99"/>
    </location>
</feature>
<dbReference type="PANTHER" id="PTHR22926">
    <property type="entry name" value="PHOSPHO-N-ACETYLMURAMOYL-PENTAPEPTIDE-TRANSFERASE"/>
    <property type="match status" value="1"/>
</dbReference>
<dbReference type="InterPro" id="IPR000715">
    <property type="entry name" value="Glycosyl_transferase_4"/>
</dbReference>
<evidence type="ECO:0000256" key="4">
    <source>
        <dbReference type="ARBA" id="ARBA00022692"/>
    </source>
</evidence>
<keyword evidence="2" id="KW-1003">Cell membrane</keyword>
<name>A0A6J6ET97_9ZZZZ</name>
<dbReference type="CDD" id="cd06853">
    <property type="entry name" value="GT_WecA_like"/>
    <property type="match status" value="1"/>
</dbReference>
<feature type="transmembrane region" description="Helical" evidence="7">
    <location>
        <begin position="245"/>
        <end position="264"/>
    </location>
</feature>
<dbReference type="GO" id="GO:0016780">
    <property type="term" value="F:phosphotransferase activity, for other substituted phosphate groups"/>
    <property type="evidence" value="ECO:0007669"/>
    <property type="project" value="InterPro"/>
</dbReference>
<feature type="transmembrane region" description="Helical" evidence="7">
    <location>
        <begin position="213"/>
        <end position="233"/>
    </location>
</feature>
<dbReference type="GO" id="GO:0071555">
    <property type="term" value="P:cell wall organization"/>
    <property type="evidence" value="ECO:0007669"/>
    <property type="project" value="TreeGrafter"/>
</dbReference>
<evidence type="ECO:0000256" key="2">
    <source>
        <dbReference type="ARBA" id="ARBA00022475"/>
    </source>
</evidence>
<evidence type="ECO:0000256" key="5">
    <source>
        <dbReference type="ARBA" id="ARBA00022989"/>
    </source>
</evidence>
<gene>
    <name evidence="8" type="ORF">UFOPK1747_00483</name>
</gene>
<dbReference type="GO" id="GO:0009103">
    <property type="term" value="P:lipopolysaccharide biosynthetic process"/>
    <property type="evidence" value="ECO:0007669"/>
    <property type="project" value="TreeGrafter"/>
</dbReference>
<dbReference type="EMBL" id="CAEZTV010000056">
    <property type="protein sequence ID" value="CAB4579780.1"/>
    <property type="molecule type" value="Genomic_DNA"/>
</dbReference>
<feature type="transmembrane region" description="Helical" evidence="7">
    <location>
        <begin position="6"/>
        <end position="29"/>
    </location>
</feature>
<accession>A0A6J6ET97</accession>
<comment type="subcellular location">
    <subcellularLocation>
        <location evidence="1">Cell membrane</location>
        <topology evidence="1">Multi-pass membrane protein</topology>
    </subcellularLocation>
</comment>
<dbReference type="Pfam" id="PF00953">
    <property type="entry name" value="Glycos_transf_4"/>
    <property type="match status" value="1"/>
</dbReference>
<feature type="transmembrane region" description="Helical" evidence="7">
    <location>
        <begin position="188"/>
        <end position="206"/>
    </location>
</feature>
<keyword evidence="5 7" id="KW-1133">Transmembrane helix</keyword>
<keyword evidence="6 7" id="KW-0472">Membrane</keyword>
<reference evidence="8" key="1">
    <citation type="submission" date="2020-05" db="EMBL/GenBank/DDBJ databases">
        <authorList>
            <person name="Chiriac C."/>
            <person name="Salcher M."/>
            <person name="Ghai R."/>
            <person name="Kavagutti S V."/>
        </authorList>
    </citation>
    <scope>NUCLEOTIDE SEQUENCE</scope>
</reference>
<feature type="transmembrane region" description="Helical" evidence="7">
    <location>
        <begin position="322"/>
        <end position="340"/>
    </location>
</feature>
<evidence type="ECO:0000256" key="3">
    <source>
        <dbReference type="ARBA" id="ARBA00022679"/>
    </source>
</evidence>
<evidence type="ECO:0000256" key="6">
    <source>
        <dbReference type="ARBA" id="ARBA00023136"/>
    </source>
</evidence>
<dbReference type="GO" id="GO:0044038">
    <property type="term" value="P:cell wall macromolecule biosynthetic process"/>
    <property type="evidence" value="ECO:0007669"/>
    <property type="project" value="TreeGrafter"/>
</dbReference>
<organism evidence="8">
    <name type="scientific">freshwater metagenome</name>
    <dbReference type="NCBI Taxonomy" id="449393"/>
    <lineage>
        <taxon>unclassified sequences</taxon>
        <taxon>metagenomes</taxon>
        <taxon>ecological metagenomes</taxon>
    </lineage>
</organism>
<protein>
    <submittedName>
        <fullName evidence="8">Unannotated protein</fullName>
    </submittedName>
</protein>
<evidence type="ECO:0000256" key="1">
    <source>
        <dbReference type="ARBA" id="ARBA00004651"/>
    </source>
</evidence>
<proteinExistence type="predicted"/>
<dbReference type="PANTHER" id="PTHR22926:SF3">
    <property type="entry name" value="UNDECAPRENYL-PHOSPHATE ALPHA-N-ACETYLGLUCOSAMINYL 1-PHOSPHATE TRANSFERASE"/>
    <property type="match status" value="1"/>
</dbReference>
<feature type="transmembrane region" description="Helical" evidence="7">
    <location>
        <begin position="166"/>
        <end position="182"/>
    </location>
</feature>
<feature type="transmembrane region" description="Helical" evidence="7">
    <location>
        <begin position="50"/>
        <end position="68"/>
    </location>
</feature>
<sequence length="345" mass="37017">MGITNQEYFLLFLSSYLLVGLLTPLMRRIAIATDVVDKPNTAHKSHKQPVPYLGGVAIIIGIIVISYSTSFVSNFTIDTFWLATSVLAPALVLGLIGLWDDMKNLPPLPRFVAQTIAGVFTAIVLVATENVGNPTGSEIFDTFITIVWVVGICNSINFFDNLDGGASGTVAVSSVALAILALNGDQFLIAALATVTAGATLGFLIWNKSPARIYMGDAGALFLGVLLATLTIRLNPDTETQIGSYFTPIFLLAVPILDTTVAVLSRIKRNISPFQGGQDHLSHRLIRAGLSRRKAAVSLWSLSALFAAVAILISQVNGALESWLIAGSAMFWIILFILFFRSNDS</sequence>
<evidence type="ECO:0000256" key="7">
    <source>
        <dbReference type="SAM" id="Phobius"/>
    </source>
</evidence>
<dbReference type="GO" id="GO:0005886">
    <property type="term" value="C:plasma membrane"/>
    <property type="evidence" value="ECO:0007669"/>
    <property type="project" value="UniProtKB-SubCell"/>
</dbReference>
<evidence type="ECO:0000313" key="8">
    <source>
        <dbReference type="EMBL" id="CAB4579780.1"/>
    </source>
</evidence>
<dbReference type="AlphaFoldDB" id="A0A6J6ET97"/>
<keyword evidence="3" id="KW-0808">Transferase</keyword>
<feature type="transmembrane region" description="Helical" evidence="7">
    <location>
        <begin position="295"/>
        <end position="316"/>
    </location>
</feature>
<keyword evidence="4 7" id="KW-0812">Transmembrane</keyword>